<evidence type="ECO:0000313" key="1">
    <source>
        <dbReference type="EMBL" id="ORX72186.1"/>
    </source>
</evidence>
<sequence length="527" mass="58343">MYFHGIPHGKATELVAPMIHTAFNKACHKTSTVADFDQIIAFHDEYLEYSLFVRSLMGRVPLILEATIESSYDDSNSDIKHCRRWHNLLSLVSEVRIAIESLGIPLGAIANTSLLMFLGSGLFTAGKRQDLEMAKAEAMDTVDTILSLCPNVTGLWHHGHRTWSSSAGFVRDIPGVGGEIMLELHRRLHSQLTMMQVMRPFPKDIAAPFSENLQVLVLDSKLIPELHNSRYVDWTLFRAGADGALNLKRLDKLALEFDKPVKGMAYCSPCFVDVTFPAVTQVKVKGLEHSIVAMENYLHTAQCRPLTLVTEPYGLERMGLPILRCATLLAVNIKDRHTHAGQACMTRGIYRLFRHGQQYLSGARVTGMYHPMPPSIKWPWLHWLHLTPVVACANSMLNVIGMLKHLHVLVIDAYSLERKHLMVVGSSSFLNSQSKAVSDMDDAVKGLGRCVSDQIVRLDIRSCKPLCVSTVVKVVSRLPNLTSLGVSPGYVDAVAQAIGGRASGSSEAGFRVIHVREYSSHIGVFDG</sequence>
<proteinExistence type="predicted"/>
<dbReference type="EMBL" id="MCFD01000003">
    <property type="protein sequence ID" value="ORX72186.1"/>
    <property type="molecule type" value="Genomic_DNA"/>
</dbReference>
<comment type="caution">
    <text evidence="1">The sequence shown here is derived from an EMBL/GenBank/DDBJ whole genome shotgun (WGS) entry which is preliminary data.</text>
</comment>
<accession>A0A1Y1WG43</accession>
<evidence type="ECO:0000313" key="2">
    <source>
        <dbReference type="Proteomes" id="UP000193922"/>
    </source>
</evidence>
<dbReference type="GeneID" id="63803477"/>
<organism evidence="1 2">
    <name type="scientific">Linderina pennispora</name>
    <dbReference type="NCBI Taxonomy" id="61395"/>
    <lineage>
        <taxon>Eukaryota</taxon>
        <taxon>Fungi</taxon>
        <taxon>Fungi incertae sedis</taxon>
        <taxon>Zoopagomycota</taxon>
        <taxon>Kickxellomycotina</taxon>
        <taxon>Kickxellomycetes</taxon>
        <taxon>Kickxellales</taxon>
        <taxon>Kickxellaceae</taxon>
        <taxon>Linderina</taxon>
    </lineage>
</organism>
<reference evidence="1 2" key="1">
    <citation type="submission" date="2016-07" db="EMBL/GenBank/DDBJ databases">
        <title>Pervasive Adenine N6-methylation of Active Genes in Fungi.</title>
        <authorList>
            <consortium name="DOE Joint Genome Institute"/>
            <person name="Mondo S.J."/>
            <person name="Dannebaum R.O."/>
            <person name="Kuo R.C."/>
            <person name="Labutti K."/>
            <person name="Haridas S."/>
            <person name="Kuo A."/>
            <person name="Salamov A."/>
            <person name="Ahrendt S.R."/>
            <person name="Lipzen A."/>
            <person name="Sullivan W."/>
            <person name="Andreopoulos W.B."/>
            <person name="Clum A."/>
            <person name="Lindquist E."/>
            <person name="Daum C."/>
            <person name="Ramamoorthy G.K."/>
            <person name="Gryganskyi A."/>
            <person name="Culley D."/>
            <person name="Magnuson J.K."/>
            <person name="James T.Y."/>
            <person name="O'Malley M.A."/>
            <person name="Stajich J.E."/>
            <person name="Spatafora J.W."/>
            <person name="Visel A."/>
            <person name="Grigoriev I.V."/>
        </authorList>
    </citation>
    <scope>NUCLEOTIDE SEQUENCE [LARGE SCALE GENOMIC DNA]</scope>
    <source>
        <strain evidence="1 2">ATCC 12442</strain>
    </source>
</reference>
<dbReference type="RefSeq" id="XP_040745610.1">
    <property type="nucleotide sequence ID" value="XM_040886829.1"/>
</dbReference>
<protein>
    <submittedName>
        <fullName evidence="1">Uncharacterized protein</fullName>
    </submittedName>
</protein>
<dbReference type="Proteomes" id="UP000193922">
    <property type="component" value="Unassembled WGS sequence"/>
</dbReference>
<keyword evidence="2" id="KW-1185">Reference proteome</keyword>
<name>A0A1Y1WG43_9FUNG</name>
<gene>
    <name evidence="1" type="ORF">DL89DRAFT_265809</name>
</gene>
<dbReference type="AlphaFoldDB" id="A0A1Y1WG43"/>